<reference evidence="3 4" key="1">
    <citation type="submission" date="2016-10" db="EMBL/GenBank/DDBJ databases">
        <authorList>
            <person name="de Groot N.N."/>
        </authorList>
    </citation>
    <scope>NUCLEOTIDE SEQUENCE [LARGE SCALE GENOMIC DNA]</scope>
    <source>
        <strain evidence="3 4">DSM 26424</strain>
    </source>
</reference>
<feature type="domain" description="FAD dependent oxidoreductase" evidence="2">
    <location>
        <begin position="4"/>
        <end position="385"/>
    </location>
</feature>
<dbReference type="PANTHER" id="PTHR13847">
    <property type="entry name" value="SARCOSINE DEHYDROGENASE-RELATED"/>
    <property type="match status" value="1"/>
</dbReference>
<dbReference type="AlphaFoldDB" id="A0A1G8R882"/>
<evidence type="ECO:0000259" key="2">
    <source>
        <dbReference type="Pfam" id="PF01266"/>
    </source>
</evidence>
<proteinExistence type="predicted"/>
<organism evidence="3 4">
    <name type="scientific">Salipiger marinus</name>
    <dbReference type="NCBI Taxonomy" id="555512"/>
    <lineage>
        <taxon>Bacteria</taxon>
        <taxon>Pseudomonadati</taxon>
        <taxon>Pseudomonadota</taxon>
        <taxon>Alphaproteobacteria</taxon>
        <taxon>Rhodobacterales</taxon>
        <taxon>Roseobacteraceae</taxon>
        <taxon>Salipiger</taxon>
    </lineage>
</organism>
<dbReference type="RefSeq" id="WP_089849876.1">
    <property type="nucleotide sequence ID" value="NZ_FNEJ01000019.1"/>
</dbReference>
<accession>A0A1G8R882</accession>
<protein>
    <submittedName>
        <fullName evidence="3">D-amino-acid dehydrogenase</fullName>
    </submittedName>
</protein>
<name>A0A1G8R882_9RHOB</name>
<dbReference type="SUPFAM" id="SSF51905">
    <property type="entry name" value="FAD/NAD(P)-binding domain"/>
    <property type="match status" value="1"/>
</dbReference>
<evidence type="ECO:0000313" key="3">
    <source>
        <dbReference type="EMBL" id="SDJ13083.1"/>
    </source>
</evidence>
<dbReference type="Gene3D" id="3.30.9.10">
    <property type="entry name" value="D-Amino Acid Oxidase, subunit A, domain 2"/>
    <property type="match status" value="1"/>
</dbReference>
<sequence length="405" mass="43139">MTETVILGAGMAGLGAALALQEAGHAVTVIDRTGPGAETSHGNAGAIQAEAAEPYAFPRDLATLWTYARGRSNDLLWHPRGVLRQAAALWTYWGNSSPVRHQALSQSYARLVARATTDHAPLIAASGSEALIRRTGLGEIHRQPATLEAAARHADLMRERYGIASTLATDEPALHAPVAGILTWTDSWSSSDPGALCRAYADLLTARGGRIVTAEILSLSNRGPGWRLYTSAGEVTASDVVVALGPWSPALLERLGYRVPMVTKRGYHGHFASPATLARPYVDVDNGIVLSSMARGLRITTGAHLTGLAAPRDLRQLQRGAQAAAELVPLGDPVPDSIWHGHRPCLPDMLPLVGAAPRHRGLWFDFGHGHQGFTLGPTTGRLLAEIMDGREDELTRALSPGARRL</sequence>
<dbReference type="PANTHER" id="PTHR13847:SF289">
    <property type="entry name" value="GLYCINE OXIDASE"/>
    <property type="match status" value="1"/>
</dbReference>
<dbReference type="Gene3D" id="3.50.50.60">
    <property type="entry name" value="FAD/NAD(P)-binding domain"/>
    <property type="match status" value="2"/>
</dbReference>
<dbReference type="STRING" id="555512.SAMN04487993_101924"/>
<keyword evidence="1" id="KW-0560">Oxidoreductase</keyword>
<evidence type="ECO:0000313" key="4">
    <source>
        <dbReference type="Proteomes" id="UP000199093"/>
    </source>
</evidence>
<dbReference type="EMBL" id="FNEJ01000019">
    <property type="protein sequence ID" value="SDJ13083.1"/>
    <property type="molecule type" value="Genomic_DNA"/>
</dbReference>
<dbReference type="Pfam" id="PF01266">
    <property type="entry name" value="DAO"/>
    <property type="match status" value="1"/>
</dbReference>
<gene>
    <name evidence="3" type="ORF">SAMN04487993_101924</name>
</gene>
<dbReference type="GO" id="GO:0016491">
    <property type="term" value="F:oxidoreductase activity"/>
    <property type="evidence" value="ECO:0007669"/>
    <property type="project" value="UniProtKB-KW"/>
</dbReference>
<dbReference type="InterPro" id="IPR006076">
    <property type="entry name" value="FAD-dep_OxRdtase"/>
</dbReference>
<keyword evidence="4" id="KW-1185">Reference proteome</keyword>
<dbReference type="InterPro" id="IPR036188">
    <property type="entry name" value="FAD/NAD-bd_sf"/>
</dbReference>
<dbReference type="GO" id="GO:0005737">
    <property type="term" value="C:cytoplasm"/>
    <property type="evidence" value="ECO:0007669"/>
    <property type="project" value="TreeGrafter"/>
</dbReference>
<evidence type="ECO:0000256" key="1">
    <source>
        <dbReference type="ARBA" id="ARBA00023002"/>
    </source>
</evidence>
<dbReference type="Proteomes" id="UP000199093">
    <property type="component" value="Unassembled WGS sequence"/>
</dbReference>
<dbReference type="OrthoDB" id="9805337at2"/>